<name>A0ABR9EE04_9GAMM</name>
<accession>A0ABR9EE04</accession>
<feature type="transmembrane region" description="Helical" evidence="1">
    <location>
        <begin position="6"/>
        <end position="28"/>
    </location>
</feature>
<comment type="caution">
    <text evidence="2">The sequence shown here is derived from an EMBL/GenBank/DDBJ whole genome shotgun (WGS) entry which is preliminary data.</text>
</comment>
<dbReference type="EMBL" id="AQGV01000012">
    <property type="protein sequence ID" value="MBE0369218.1"/>
    <property type="molecule type" value="Genomic_DNA"/>
</dbReference>
<feature type="transmembrane region" description="Helical" evidence="1">
    <location>
        <begin position="110"/>
        <end position="138"/>
    </location>
</feature>
<keyword evidence="1" id="KW-1133">Transmembrane helix</keyword>
<evidence type="ECO:0000313" key="3">
    <source>
        <dbReference type="Proteomes" id="UP000615755"/>
    </source>
</evidence>
<keyword evidence="1" id="KW-0812">Transmembrane</keyword>
<dbReference type="Proteomes" id="UP000615755">
    <property type="component" value="Unassembled WGS sequence"/>
</dbReference>
<evidence type="ECO:0000256" key="1">
    <source>
        <dbReference type="SAM" id="Phobius"/>
    </source>
</evidence>
<keyword evidence="1" id="KW-0472">Membrane</keyword>
<protein>
    <submittedName>
        <fullName evidence="2">Uncharacterized protein</fullName>
    </submittedName>
</protein>
<keyword evidence="3" id="KW-1185">Reference proteome</keyword>
<proteinExistence type="predicted"/>
<gene>
    <name evidence="2" type="ORF">PAUR_a3025</name>
</gene>
<evidence type="ECO:0000313" key="2">
    <source>
        <dbReference type="EMBL" id="MBE0369218.1"/>
    </source>
</evidence>
<organism evidence="2 3">
    <name type="scientific">Pseudoalteromonas aurantia 208</name>
    <dbReference type="NCBI Taxonomy" id="1314867"/>
    <lineage>
        <taxon>Bacteria</taxon>
        <taxon>Pseudomonadati</taxon>
        <taxon>Pseudomonadota</taxon>
        <taxon>Gammaproteobacteria</taxon>
        <taxon>Alteromonadales</taxon>
        <taxon>Pseudoalteromonadaceae</taxon>
        <taxon>Pseudoalteromonas</taxon>
    </lineage>
</organism>
<reference evidence="2 3" key="1">
    <citation type="submission" date="2015-03" db="EMBL/GenBank/DDBJ databases">
        <title>Genome sequence of Pseudoalteromonas aurantia.</title>
        <authorList>
            <person name="Xie B.-B."/>
            <person name="Rong J.-C."/>
            <person name="Qin Q.-L."/>
            <person name="Zhang Y.-Z."/>
        </authorList>
    </citation>
    <scope>NUCLEOTIDE SEQUENCE [LARGE SCALE GENOMIC DNA]</scope>
    <source>
        <strain evidence="2 3">208</strain>
    </source>
</reference>
<sequence length="166" mass="19050">MVLNDLILYIGLAFFISAYIVLVTFLALKKREKVADEIDRYLGSNENPEAFKQAVFMSFDNTQHSFFFVRVLFSRIKRLITGNRKSVHFEKVKKVEMTSSKEQISEFSNMMFNCVVLSICRSPLSSFLVIIIMLLWFIAKSIVNDIKPDAIKSGLVEVTNVLKAHN</sequence>